<dbReference type="Gene3D" id="1.10.1520.10">
    <property type="entry name" value="Ribonuclease III domain"/>
    <property type="match status" value="1"/>
</dbReference>
<evidence type="ECO:0000256" key="1">
    <source>
        <dbReference type="SAM" id="MobiDB-lite"/>
    </source>
</evidence>
<dbReference type="CDD" id="cd00593">
    <property type="entry name" value="RIBOc"/>
    <property type="match status" value="1"/>
</dbReference>
<feature type="compositionally biased region" description="Polar residues" evidence="1">
    <location>
        <begin position="426"/>
        <end position="440"/>
    </location>
</feature>
<name>A0A397JQ78_9GLOM</name>
<feature type="region of interest" description="Disordered" evidence="1">
    <location>
        <begin position="400"/>
        <end position="440"/>
    </location>
</feature>
<feature type="compositionally biased region" description="Acidic residues" evidence="1">
    <location>
        <begin position="338"/>
        <end position="350"/>
    </location>
</feature>
<keyword evidence="4" id="KW-1185">Reference proteome</keyword>
<dbReference type="AlphaFoldDB" id="A0A397JQ78"/>
<evidence type="ECO:0000313" key="3">
    <source>
        <dbReference type="EMBL" id="RHZ89797.1"/>
    </source>
</evidence>
<feature type="compositionally biased region" description="Acidic residues" evidence="1">
    <location>
        <begin position="320"/>
        <end position="331"/>
    </location>
</feature>
<dbReference type="OrthoDB" id="2387250at2759"/>
<feature type="region of interest" description="Disordered" evidence="1">
    <location>
        <begin position="312"/>
        <end position="352"/>
    </location>
</feature>
<accession>A0A397JQ78</accession>
<dbReference type="GO" id="GO:0004525">
    <property type="term" value="F:ribonuclease III activity"/>
    <property type="evidence" value="ECO:0007669"/>
    <property type="project" value="InterPro"/>
</dbReference>
<dbReference type="GO" id="GO:0006396">
    <property type="term" value="P:RNA processing"/>
    <property type="evidence" value="ECO:0007669"/>
    <property type="project" value="InterPro"/>
</dbReference>
<dbReference type="PROSITE" id="PS00517">
    <property type="entry name" value="RNASE_3_1"/>
    <property type="match status" value="1"/>
</dbReference>
<gene>
    <name evidence="3" type="ORF">Glove_10g24</name>
</gene>
<dbReference type="EMBL" id="PQFF01000008">
    <property type="protein sequence ID" value="RHZ89797.1"/>
    <property type="molecule type" value="Genomic_DNA"/>
</dbReference>
<feature type="compositionally biased region" description="Polar residues" evidence="1">
    <location>
        <begin position="401"/>
        <end position="411"/>
    </location>
</feature>
<feature type="domain" description="RNase III" evidence="2">
    <location>
        <begin position="546"/>
        <end position="636"/>
    </location>
</feature>
<dbReference type="PROSITE" id="PS50142">
    <property type="entry name" value="RNASE_3_2"/>
    <property type="match status" value="1"/>
</dbReference>
<comment type="caution">
    <text evidence="3">The sequence shown here is derived from an EMBL/GenBank/DDBJ whole genome shotgun (WGS) entry which is preliminary data.</text>
</comment>
<protein>
    <recommendedName>
        <fullName evidence="2">RNase III domain-containing protein</fullName>
    </recommendedName>
</protein>
<evidence type="ECO:0000259" key="2">
    <source>
        <dbReference type="PROSITE" id="PS50142"/>
    </source>
</evidence>
<dbReference type="SUPFAM" id="SSF69065">
    <property type="entry name" value="RNase III domain-like"/>
    <property type="match status" value="1"/>
</dbReference>
<sequence length="684" mass="80618">MTEEPQESNMRQKDFSGVLRELPNMPPIHPIFNEYLNDIQINPKLIVNKHYDLGYTVFQGDSPLEEEISAYNNAKNISNNVVLKEKNEQQIAKPKFELDKIIDSTSKMSKNAIQKYLDKESRPREVTRETRAKGLFASNPVKHRYNLRDRTLLQLKFDKRKDYEDDEDDLIEYKFKYVDRKDWDGNESIGERRYNPPKYIPISERKYGLRPKRLPKQLPKLNYVDRKDYDENEPIGDRIYEERKVHLRLHRAEALLEVAVARIKRLFYLVPPFTEKELSANYGPEKMNQQLREIYANYGYKNLIKDQTTGNSFDNPIVLDSDDDDDGEIETGEIRDESFEDENYKDEPEDSSIKEYVRELSFSKDEVIVIEDGNEFIVIDDSDDDNDECMIVDDYVKKGESSSVSNMSRSQDLSKKRLRPSDESNEGQGSQSDYFPLNSSGKRYKKRELPVFNRKGKKLKFLPKEKSGENNKDSNLVKYDSKGNITELNLSLLKSYDFKPGYEYYESNRIDRNRVITLLTNMRTDLPPLPPIDDYYWEKLAIGFKDHRLHWEKLEWLGDRVLMVCVLRFANRRYLRETRLKLIRDISILMVTNKILAAYSLTLKLDQLNKMNFYIVRKIHADAFETYFGAYYLAYGEDATTNYLEQLMGPLFDILYYTNEDISKIKLAAAYFSMPWLVTLRNFP</sequence>
<organism evidence="3 4">
    <name type="scientific">Diversispora epigaea</name>
    <dbReference type="NCBI Taxonomy" id="1348612"/>
    <lineage>
        <taxon>Eukaryota</taxon>
        <taxon>Fungi</taxon>
        <taxon>Fungi incertae sedis</taxon>
        <taxon>Mucoromycota</taxon>
        <taxon>Glomeromycotina</taxon>
        <taxon>Glomeromycetes</taxon>
        <taxon>Diversisporales</taxon>
        <taxon>Diversisporaceae</taxon>
        <taxon>Diversispora</taxon>
    </lineage>
</organism>
<proteinExistence type="predicted"/>
<dbReference type="InterPro" id="IPR036389">
    <property type="entry name" value="RNase_III_sf"/>
</dbReference>
<dbReference type="InterPro" id="IPR000999">
    <property type="entry name" value="RNase_III_dom"/>
</dbReference>
<dbReference type="Proteomes" id="UP000266861">
    <property type="component" value="Unassembled WGS sequence"/>
</dbReference>
<feature type="compositionally biased region" description="Basic and acidic residues" evidence="1">
    <location>
        <begin position="412"/>
        <end position="422"/>
    </location>
</feature>
<evidence type="ECO:0000313" key="4">
    <source>
        <dbReference type="Proteomes" id="UP000266861"/>
    </source>
</evidence>
<reference evidence="3 4" key="1">
    <citation type="submission" date="2018-08" db="EMBL/GenBank/DDBJ databases">
        <title>Genome and evolution of the arbuscular mycorrhizal fungus Diversispora epigaea (formerly Glomus versiforme) and its bacterial endosymbionts.</title>
        <authorList>
            <person name="Sun X."/>
            <person name="Fei Z."/>
            <person name="Harrison M."/>
        </authorList>
    </citation>
    <scope>NUCLEOTIDE SEQUENCE [LARGE SCALE GENOMIC DNA]</scope>
    <source>
        <strain evidence="3 4">IT104</strain>
    </source>
</reference>